<sequence length="150" mass="16889">MADRVFETCGARGYTFRYPLAWSKEVEESDEGTSIVLQSDGVTFAVVGLYDSSIAPEAVVENAIESLREEHPSLELEELESKAHPQARGFEVLFFSIDVLTTCLIQSWTWDETTFFVMVQTMEKEAEMGRAAFEFLAQSFRLDGVKEPDA</sequence>
<evidence type="ECO:0000313" key="2">
    <source>
        <dbReference type="Proteomes" id="UP000317093"/>
    </source>
</evidence>
<dbReference type="Proteomes" id="UP000317093">
    <property type="component" value="Chromosome"/>
</dbReference>
<protein>
    <submittedName>
        <fullName evidence="1">Uncharacterized protein</fullName>
    </submittedName>
</protein>
<dbReference type="RefSeq" id="WP_145257758.1">
    <property type="nucleotide sequence ID" value="NZ_CP036279.1"/>
</dbReference>
<organism evidence="1 2">
    <name type="scientific">Kolteria novifilia</name>
    <dbReference type="NCBI Taxonomy" id="2527975"/>
    <lineage>
        <taxon>Bacteria</taxon>
        <taxon>Pseudomonadati</taxon>
        <taxon>Planctomycetota</taxon>
        <taxon>Planctomycetia</taxon>
        <taxon>Kolteriales</taxon>
        <taxon>Kolteriaceae</taxon>
        <taxon>Kolteria</taxon>
    </lineage>
</organism>
<evidence type="ECO:0000313" key="1">
    <source>
        <dbReference type="EMBL" id="QDU61124.1"/>
    </source>
</evidence>
<name>A0A518B2G3_9BACT</name>
<dbReference type="OrthoDB" id="213056at2"/>
<dbReference type="KEGG" id="knv:Pan216_19780"/>
<reference evidence="1 2" key="1">
    <citation type="submission" date="2019-02" db="EMBL/GenBank/DDBJ databases">
        <title>Deep-cultivation of Planctomycetes and their phenomic and genomic characterization uncovers novel biology.</title>
        <authorList>
            <person name="Wiegand S."/>
            <person name="Jogler M."/>
            <person name="Boedeker C."/>
            <person name="Pinto D."/>
            <person name="Vollmers J."/>
            <person name="Rivas-Marin E."/>
            <person name="Kohn T."/>
            <person name="Peeters S.H."/>
            <person name="Heuer A."/>
            <person name="Rast P."/>
            <person name="Oberbeckmann S."/>
            <person name="Bunk B."/>
            <person name="Jeske O."/>
            <person name="Meyerdierks A."/>
            <person name="Storesund J.E."/>
            <person name="Kallscheuer N."/>
            <person name="Luecker S."/>
            <person name="Lage O.M."/>
            <person name="Pohl T."/>
            <person name="Merkel B.J."/>
            <person name="Hornburger P."/>
            <person name="Mueller R.-W."/>
            <person name="Bruemmer F."/>
            <person name="Labrenz M."/>
            <person name="Spormann A.M."/>
            <person name="Op den Camp H."/>
            <person name="Overmann J."/>
            <person name="Amann R."/>
            <person name="Jetten M.S.M."/>
            <person name="Mascher T."/>
            <person name="Medema M.H."/>
            <person name="Devos D.P."/>
            <person name="Kaster A.-K."/>
            <person name="Ovreas L."/>
            <person name="Rohde M."/>
            <person name="Galperin M.Y."/>
            <person name="Jogler C."/>
        </authorList>
    </citation>
    <scope>NUCLEOTIDE SEQUENCE [LARGE SCALE GENOMIC DNA]</scope>
    <source>
        <strain evidence="1 2">Pan216</strain>
    </source>
</reference>
<keyword evidence="2" id="KW-1185">Reference proteome</keyword>
<dbReference type="AlphaFoldDB" id="A0A518B2G3"/>
<gene>
    <name evidence="1" type="ORF">Pan216_19780</name>
</gene>
<proteinExistence type="predicted"/>
<dbReference type="EMBL" id="CP036279">
    <property type="protein sequence ID" value="QDU61124.1"/>
    <property type="molecule type" value="Genomic_DNA"/>
</dbReference>
<accession>A0A518B2G3</accession>